<dbReference type="EMBL" id="LXQA010024759">
    <property type="protein sequence ID" value="MCH93359.1"/>
    <property type="molecule type" value="Genomic_DNA"/>
</dbReference>
<comment type="caution">
    <text evidence="2">The sequence shown here is derived from an EMBL/GenBank/DDBJ whole genome shotgun (WGS) entry which is preliminary data.</text>
</comment>
<feature type="domain" description="RNase H type-1" evidence="1">
    <location>
        <begin position="28"/>
        <end position="82"/>
    </location>
</feature>
<dbReference type="GO" id="GO:0003676">
    <property type="term" value="F:nucleic acid binding"/>
    <property type="evidence" value="ECO:0007669"/>
    <property type="project" value="InterPro"/>
</dbReference>
<accession>A0A392N2D2</accession>
<gene>
    <name evidence="2" type="ORF">A2U01_0014308</name>
</gene>
<protein>
    <submittedName>
        <fullName evidence="2">Ribonuclease H protein</fullName>
    </submittedName>
</protein>
<proteinExistence type="predicted"/>
<dbReference type="PANTHER" id="PTHR47723">
    <property type="entry name" value="OS05G0353850 PROTEIN"/>
    <property type="match status" value="1"/>
</dbReference>
<organism evidence="2 3">
    <name type="scientific">Trifolium medium</name>
    <dbReference type="NCBI Taxonomy" id="97028"/>
    <lineage>
        <taxon>Eukaryota</taxon>
        <taxon>Viridiplantae</taxon>
        <taxon>Streptophyta</taxon>
        <taxon>Embryophyta</taxon>
        <taxon>Tracheophyta</taxon>
        <taxon>Spermatophyta</taxon>
        <taxon>Magnoliopsida</taxon>
        <taxon>eudicotyledons</taxon>
        <taxon>Gunneridae</taxon>
        <taxon>Pentapetalae</taxon>
        <taxon>rosids</taxon>
        <taxon>fabids</taxon>
        <taxon>Fabales</taxon>
        <taxon>Fabaceae</taxon>
        <taxon>Papilionoideae</taxon>
        <taxon>50 kb inversion clade</taxon>
        <taxon>NPAAA clade</taxon>
        <taxon>Hologalegina</taxon>
        <taxon>IRL clade</taxon>
        <taxon>Trifolieae</taxon>
        <taxon>Trifolium</taxon>
    </lineage>
</organism>
<evidence type="ECO:0000313" key="3">
    <source>
        <dbReference type="Proteomes" id="UP000265520"/>
    </source>
</evidence>
<dbReference type="CDD" id="cd06222">
    <property type="entry name" value="RNase_H_like"/>
    <property type="match status" value="1"/>
</dbReference>
<dbReference type="GO" id="GO:0004523">
    <property type="term" value="F:RNA-DNA hybrid ribonuclease activity"/>
    <property type="evidence" value="ECO:0007669"/>
    <property type="project" value="InterPro"/>
</dbReference>
<dbReference type="SUPFAM" id="SSF53098">
    <property type="entry name" value="Ribonuclease H-like"/>
    <property type="match status" value="1"/>
</dbReference>
<evidence type="ECO:0000313" key="2">
    <source>
        <dbReference type="EMBL" id="MCH93359.1"/>
    </source>
</evidence>
<dbReference type="Gene3D" id="3.30.420.10">
    <property type="entry name" value="Ribonuclease H-like superfamily/Ribonuclease H"/>
    <property type="match status" value="1"/>
</dbReference>
<evidence type="ECO:0000259" key="1">
    <source>
        <dbReference type="Pfam" id="PF13456"/>
    </source>
</evidence>
<dbReference type="InterPro" id="IPR002156">
    <property type="entry name" value="RNaseH_domain"/>
</dbReference>
<reference evidence="2 3" key="1">
    <citation type="journal article" date="2018" name="Front. Plant Sci.">
        <title>Red Clover (Trifolium pratense) and Zigzag Clover (T. medium) - A Picture of Genomic Similarities and Differences.</title>
        <authorList>
            <person name="Dluhosova J."/>
            <person name="Istvanek J."/>
            <person name="Nedelnik J."/>
            <person name="Repkova J."/>
        </authorList>
    </citation>
    <scope>NUCLEOTIDE SEQUENCE [LARGE SCALE GENOMIC DNA]</scope>
    <source>
        <strain evidence="3">cv. 10/8</strain>
        <tissue evidence="2">Leaf</tissue>
    </source>
</reference>
<dbReference type="PANTHER" id="PTHR47723:SF19">
    <property type="entry name" value="POLYNUCLEOTIDYL TRANSFERASE, RIBONUCLEASE H-LIKE SUPERFAMILY PROTEIN"/>
    <property type="match status" value="1"/>
</dbReference>
<dbReference type="Proteomes" id="UP000265520">
    <property type="component" value="Unassembled WGS sequence"/>
</dbReference>
<dbReference type="InterPro" id="IPR044730">
    <property type="entry name" value="RNase_H-like_dom_plant"/>
</dbReference>
<dbReference type="AlphaFoldDB" id="A0A392N2D2"/>
<dbReference type="InterPro" id="IPR053151">
    <property type="entry name" value="RNase_H-like"/>
</dbReference>
<feature type="non-terminal residue" evidence="2">
    <location>
        <position position="1"/>
    </location>
</feature>
<name>A0A392N2D2_9FABA</name>
<dbReference type="Pfam" id="PF13456">
    <property type="entry name" value="RVT_3"/>
    <property type="match status" value="1"/>
</dbReference>
<dbReference type="InterPro" id="IPR012337">
    <property type="entry name" value="RNaseH-like_sf"/>
</dbReference>
<keyword evidence="3" id="KW-1185">Reference proteome</keyword>
<dbReference type="InterPro" id="IPR036397">
    <property type="entry name" value="RNaseH_sf"/>
</dbReference>
<sequence length="108" mass="12173">LRLPANIQFFLSGSWFMTRSLREVFFNNTAGYGGLLRESNGNFIWGFYGVAAQQNILFAEIMAILHGLQLCWDSGYRKVVIKHILCESNACADVLAKMGAVSNSHRIW</sequence>